<evidence type="ECO:0000256" key="2">
    <source>
        <dbReference type="SAM" id="MobiDB-lite"/>
    </source>
</evidence>
<feature type="coiled-coil region" evidence="1">
    <location>
        <begin position="53"/>
        <end position="105"/>
    </location>
</feature>
<reference evidence="3 4" key="1">
    <citation type="journal article" date="2011" name="J. Bacteriol.">
        <title>Genome sequence of Helicobacter bizzozeronii strain CIII-1, an isolate from human gastric mucosa.</title>
        <authorList>
            <person name="Schott T."/>
            <person name="Rossi M."/>
            <person name="Hanninen M.L."/>
        </authorList>
    </citation>
    <scope>NUCLEOTIDE SEQUENCE [LARGE SCALE GENOMIC DNA]</scope>
    <source>
        <strain evidence="3 4">CIII-1</strain>
    </source>
</reference>
<dbReference type="RefSeq" id="WP_013889566.1">
    <property type="nucleotide sequence ID" value="NC_015674.1"/>
</dbReference>
<evidence type="ECO:0000256" key="1">
    <source>
        <dbReference type="SAM" id="Coils"/>
    </source>
</evidence>
<feature type="region of interest" description="Disordered" evidence="2">
    <location>
        <begin position="157"/>
        <end position="179"/>
    </location>
</feature>
<name>F8KQN8_HELBC</name>
<gene>
    <name evidence="3" type="ordered locus">HBZC1_00560</name>
</gene>
<dbReference type="EMBL" id="FR871757">
    <property type="protein sequence ID" value="CCB79042.1"/>
    <property type="molecule type" value="Genomic_DNA"/>
</dbReference>
<accession>F8KQN8</accession>
<keyword evidence="4" id="KW-1185">Reference proteome</keyword>
<dbReference type="STRING" id="1002804.HBZC1_00560"/>
<evidence type="ECO:0000313" key="3">
    <source>
        <dbReference type="EMBL" id="CCB79042.1"/>
    </source>
</evidence>
<organism evidence="3 4">
    <name type="scientific">Helicobacter bizzozeronii (strain CIII-1)</name>
    <dbReference type="NCBI Taxonomy" id="1002804"/>
    <lineage>
        <taxon>Bacteria</taxon>
        <taxon>Pseudomonadati</taxon>
        <taxon>Campylobacterota</taxon>
        <taxon>Epsilonproteobacteria</taxon>
        <taxon>Campylobacterales</taxon>
        <taxon>Helicobacteraceae</taxon>
        <taxon>Helicobacter</taxon>
    </lineage>
</organism>
<keyword evidence="1" id="KW-0175">Coiled coil</keyword>
<dbReference type="Proteomes" id="UP000008387">
    <property type="component" value="Chromosome"/>
</dbReference>
<dbReference type="HOGENOM" id="CLU_1501512_0_0_7"/>
<protein>
    <submittedName>
        <fullName evidence="3">Uncharacterized protein</fullName>
    </submittedName>
</protein>
<proteinExistence type="predicted"/>
<evidence type="ECO:0000313" key="4">
    <source>
        <dbReference type="Proteomes" id="UP000008387"/>
    </source>
</evidence>
<dbReference type="KEGG" id="hbi:HBZC1_00560"/>
<sequence>MQAPDITAGRSGLAALSDALGHFRGAHSHLNQSLKDFNDQLGQSTRNAYNILNNEELKAHQRLQDKIKNEQNERALKLQEEGFKYQQMQDKIKNAQNERRINIEAQNIKGMNALRGWQGKQFQANALAQQVQNFNLGGLMQQSDDAQTMMGGNAIRAQSGLLPSSKAKKPPLALPMTRQ</sequence>
<dbReference type="AlphaFoldDB" id="F8KQN8"/>